<dbReference type="InterPro" id="IPR002925">
    <property type="entry name" value="Dienelactn_hydro"/>
</dbReference>
<dbReference type="InterPro" id="IPR029058">
    <property type="entry name" value="AB_hydrolase_fold"/>
</dbReference>
<dbReference type="EMBL" id="UOEK01000333">
    <property type="protein sequence ID" value="VAW06021.1"/>
    <property type="molecule type" value="Genomic_DNA"/>
</dbReference>
<dbReference type="PANTHER" id="PTHR46623">
    <property type="entry name" value="CARBOXYMETHYLENEBUTENOLIDASE-RELATED"/>
    <property type="match status" value="1"/>
</dbReference>
<dbReference type="InterPro" id="IPR051049">
    <property type="entry name" value="Dienelactone_hydrolase-like"/>
</dbReference>
<evidence type="ECO:0000313" key="2">
    <source>
        <dbReference type="EMBL" id="VAW06021.1"/>
    </source>
</evidence>
<dbReference type="SUPFAM" id="SSF53474">
    <property type="entry name" value="alpha/beta-Hydrolases"/>
    <property type="match status" value="1"/>
</dbReference>
<dbReference type="Pfam" id="PF01738">
    <property type="entry name" value="DLH"/>
    <property type="match status" value="1"/>
</dbReference>
<accession>A0A3B0SIH6</accession>
<protein>
    <recommendedName>
        <fullName evidence="1">Dienelactone hydrolase domain-containing protein</fullName>
    </recommendedName>
</protein>
<feature type="domain" description="Dienelactone hydrolase" evidence="1">
    <location>
        <begin position="29"/>
        <end position="234"/>
    </location>
</feature>
<reference evidence="2" key="1">
    <citation type="submission" date="2018-06" db="EMBL/GenBank/DDBJ databases">
        <authorList>
            <person name="Zhirakovskaya E."/>
        </authorList>
    </citation>
    <scope>NUCLEOTIDE SEQUENCE</scope>
</reference>
<evidence type="ECO:0000259" key="1">
    <source>
        <dbReference type="Pfam" id="PF01738"/>
    </source>
</evidence>
<dbReference type="AlphaFoldDB" id="A0A3B0SIH6"/>
<proteinExistence type="predicted"/>
<gene>
    <name evidence="2" type="ORF">MNBD_ACTINO02-1581</name>
</gene>
<dbReference type="Gene3D" id="3.40.50.1820">
    <property type="entry name" value="alpha/beta hydrolase"/>
    <property type="match status" value="1"/>
</dbReference>
<sequence>MVSVLKGEGKAPILFGTTNITLGAKSEIGYLARPDLSGEWPTVVMVPGGRGNTSAMRDVARRLARHGVAVVIPDVYRGEVAPEDTSTREANEALGRVPLERGLADIDHVVSFIRNPGSHWSSAHNAFGILVLGAGTRFGAALSMFEHVGAIGLVGAHPADEYAAAGIPVLALTGKEDEFVAADAVRSLRDAGPHIEVVLYGGVGAEFLDDALEEYDYPTAKDAIERLAEFFSEHLPGAAV</sequence>
<dbReference type="GO" id="GO:0016787">
    <property type="term" value="F:hydrolase activity"/>
    <property type="evidence" value="ECO:0007669"/>
    <property type="project" value="InterPro"/>
</dbReference>
<name>A0A3B0SIH6_9ZZZZ</name>
<dbReference type="PANTHER" id="PTHR46623:SF6">
    <property type="entry name" value="ALPHA_BETA-HYDROLASES SUPERFAMILY PROTEIN"/>
    <property type="match status" value="1"/>
</dbReference>
<organism evidence="2">
    <name type="scientific">hydrothermal vent metagenome</name>
    <dbReference type="NCBI Taxonomy" id="652676"/>
    <lineage>
        <taxon>unclassified sequences</taxon>
        <taxon>metagenomes</taxon>
        <taxon>ecological metagenomes</taxon>
    </lineage>
</organism>